<dbReference type="AlphaFoldDB" id="A0A6C0DRY0"/>
<dbReference type="GO" id="GO:0043066">
    <property type="term" value="P:negative regulation of apoptotic process"/>
    <property type="evidence" value="ECO:0007669"/>
    <property type="project" value="TreeGrafter"/>
</dbReference>
<dbReference type="Pfam" id="PF00179">
    <property type="entry name" value="UQ_con"/>
    <property type="match status" value="1"/>
</dbReference>
<dbReference type="PROSITE" id="PS50127">
    <property type="entry name" value="UBC_2"/>
    <property type="match status" value="1"/>
</dbReference>
<keyword evidence="7" id="KW-0067">ATP-binding</keyword>
<evidence type="ECO:0000256" key="7">
    <source>
        <dbReference type="ARBA" id="ARBA00022840"/>
    </source>
</evidence>
<dbReference type="EMBL" id="MN739664">
    <property type="protein sequence ID" value="QHT19232.1"/>
    <property type="molecule type" value="Genomic_DNA"/>
</dbReference>
<evidence type="ECO:0000256" key="3">
    <source>
        <dbReference type="ARBA" id="ARBA00022679"/>
    </source>
</evidence>
<keyword evidence="2" id="KW-0963">Cytoplasm</keyword>
<evidence type="ECO:0000256" key="4">
    <source>
        <dbReference type="ARBA" id="ARBA00022703"/>
    </source>
</evidence>
<feature type="domain" description="UBC core" evidence="12">
    <location>
        <begin position="5"/>
        <end position="162"/>
    </location>
</feature>
<evidence type="ECO:0000256" key="5">
    <source>
        <dbReference type="ARBA" id="ARBA00022741"/>
    </source>
</evidence>
<keyword evidence="3" id="KW-0808">Transferase</keyword>
<evidence type="ECO:0000256" key="10">
    <source>
        <dbReference type="ARBA" id="ARBA00042316"/>
    </source>
</evidence>
<comment type="subcellular location">
    <subcellularLocation>
        <location evidence="1">Cytoplasm</location>
    </subcellularLocation>
</comment>
<dbReference type="PANTHER" id="PTHR46116:SF26">
    <property type="entry name" value="UBIQUITIN-CONJUGATING ENZYME E2 Z"/>
    <property type="match status" value="1"/>
</dbReference>
<dbReference type="InterPro" id="IPR000608">
    <property type="entry name" value="UBC"/>
</dbReference>
<evidence type="ECO:0000259" key="12">
    <source>
        <dbReference type="PROSITE" id="PS50127"/>
    </source>
</evidence>
<dbReference type="GO" id="GO:0006915">
    <property type="term" value="P:apoptotic process"/>
    <property type="evidence" value="ECO:0007669"/>
    <property type="project" value="UniProtKB-KW"/>
</dbReference>
<organism evidence="13">
    <name type="scientific">viral metagenome</name>
    <dbReference type="NCBI Taxonomy" id="1070528"/>
    <lineage>
        <taxon>unclassified sequences</taxon>
        <taxon>metagenomes</taxon>
        <taxon>organismal metagenomes</taxon>
    </lineage>
</organism>
<dbReference type="GO" id="GO:0004869">
    <property type="term" value="F:cysteine-type endopeptidase inhibitor activity"/>
    <property type="evidence" value="ECO:0007669"/>
    <property type="project" value="TreeGrafter"/>
</dbReference>
<evidence type="ECO:0000256" key="6">
    <source>
        <dbReference type="ARBA" id="ARBA00022786"/>
    </source>
</evidence>
<keyword evidence="5" id="KW-0547">Nucleotide-binding</keyword>
<dbReference type="Gene3D" id="3.10.110.10">
    <property type="entry name" value="Ubiquitin Conjugating Enzyme"/>
    <property type="match status" value="1"/>
</dbReference>
<evidence type="ECO:0000256" key="9">
    <source>
        <dbReference type="ARBA" id="ARBA00041798"/>
    </source>
</evidence>
<evidence type="ECO:0000256" key="2">
    <source>
        <dbReference type="ARBA" id="ARBA00022490"/>
    </source>
</evidence>
<dbReference type="SMART" id="SM00212">
    <property type="entry name" value="UBCc"/>
    <property type="match status" value="1"/>
</dbReference>
<accession>A0A6C0DRY0</accession>
<dbReference type="GO" id="GO:0005524">
    <property type="term" value="F:ATP binding"/>
    <property type="evidence" value="ECO:0007669"/>
    <property type="project" value="UniProtKB-KW"/>
</dbReference>
<dbReference type="GO" id="GO:0005634">
    <property type="term" value="C:nucleus"/>
    <property type="evidence" value="ECO:0007669"/>
    <property type="project" value="TreeGrafter"/>
</dbReference>
<keyword evidence="4" id="KW-0053">Apoptosis</keyword>
<name>A0A6C0DRY0_9ZZZZ</name>
<dbReference type="GO" id="GO:0016740">
    <property type="term" value="F:transferase activity"/>
    <property type="evidence" value="ECO:0007669"/>
    <property type="project" value="UniProtKB-KW"/>
</dbReference>
<protein>
    <recommendedName>
        <fullName evidence="8">Ubiquitin-conjugating enzyme E2 Z</fullName>
    </recommendedName>
    <alternativeName>
        <fullName evidence="9">E2 ubiquitin-conjugating enzyme Z</fullName>
    </alternativeName>
    <alternativeName>
        <fullName evidence="11">Ubiquitin carrier protein Z</fullName>
    </alternativeName>
    <alternativeName>
        <fullName evidence="10">Ubiquitin-protein ligase Z</fullName>
    </alternativeName>
</protein>
<keyword evidence="6" id="KW-0833">Ubl conjugation pathway</keyword>
<evidence type="ECO:0000256" key="8">
    <source>
        <dbReference type="ARBA" id="ARBA00039894"/>
    </source>
</evidence>
<dbReference type="PANTHER" id="PTHR46116">
    <property type="entry name" value="(E3-INDEPENDENT) E2 UBIQUITIN-CONJUGATING ENZYME"/>
    <property type="match status" value="1"/>
</dbReference>
<reference evidence="13" key="1">
    <citation type="journal article" date="2020" name="Nature">
        <title>Giant virus diversity and host interactions through global metagenomics.</title>
        <authorList>
            <person name="Schulz F."/>
            <person name="Roux S."/>
            <person name="Paez-Espino D."/>
            <person name="Jungbluth S."/>
            <person name="Walsh D.A."/>
            <person name="Denef V.J."/>
            <person name="McMahon K.D."/>
            <person name="Konstantinidis K.T."/>
            <person name="Eloe-Fadrosh E.A."/>
            <person name="Kyrpides N.C."/>
            <person name="Woyke T."/>
        </authorList>
    </citation>
    <scope>NUCLEOTIDE SEQUENCE</scope>
    <source>
        <strain evidence="13">GVMAG-M-3300023174-57</strain>
    </source>
</reference>
<evidence type="ECO:0000256" key="1">
    <source>
        <dbReference type="ARBA" id="ARBA00004496"/>
    </source>
</evidence>
<evidence type="ECO:0000313" key="13">
    <source>
        <dbReference type="EMBL" id="QHT19232.1"/>
    </source>
</evidence>
<dbReference type="InterPro" id="IPR016135">
    <property type="entry name" value="UBQ-conjugating_enzyme/RWD"/>
</dbReference>
<dbReference type="GO" id="GO:0005737">
    <property type="term" value="C:cytoplasm"/>
    <property type="evidence" value="ECO:0007669"/>
    <property type="project" value="UniProtKB-SubCell"/>
</dbReference>
<proteinExistence type="predicted"/>
<dbReference type="SUPFAM" id="SSF54495">
    <property type="entry name" value="UBC-like"/>
    <property type="match status" value="1"/>
</dbReference>
<sequence>MLSPTARKRIQADIKNVGSDDMRRQGIYYHIDESDMTKGTALVIGPPNTPYEGGYYFFSIKFPNDYPFSPPAMLTLTQDGRTRFNPNMYREGKVCLSLLNTWHVGDRWSGCQSLSTLLLCVLTSVLVDKPLANEPGFETRALGTEGEIYSRMILHANLETAFLKMITGPPAFAHEFHDEILEHYYKNKQRMIDLAVEMCDYDNKSEVFDFFSMAVSYRFSTLGDNIREAVPRIHVGGGGSVPYNPIT</sequence>
<evidence type="ECO:0000256" key="11">
    <source>
        <dbReference type="ARBA" id="ARBA00042401"/>
    </source>
</evidence>